<dbReference type="InterPro" id="IPR032710">
    <property type="entry name" value="NTF2-like_dom_sf"/>
</dbReference>
<name>A0A1H4G6I6_9GAMM</name>
<gene>
    <name evidence="3" type="ORF">SAMN02745729_11422</name>
</gene>
<dbReference type="RefSeq" id="WP_091827378.1">
    <property type="nucleotide sequence ID" value="NZ_FNRJ01000014.1"/>
</dbReference>
<dbReference type="STRING" id="1122198.SAMN02745729_11422"/>
<dbReference type="AlphaFoldDB" id="A0A1H4G6I6"/>
<dbReference type="OrthoDB" id="8900350at2"/>
<proteinExistence type="predicted"/>
<dbReference type="EMBL" id="FNRJ01000014">
    <property type="protein sequence ID" value="SEB04292.1"/>
    <property type="molecule type" value="Genomic_DNA"/>
</dbReference>
<dbReference type="Proteomes" id="UP000242469">
    <property type="component" value="Unassembled WGS sequence"/>
</dbReference>
<keyword evidence="4" id="KW-1185">Reference proteome</keyword>
<dbReference type="SUPFAM" id="SSF54427">
    <property type="entry name" value="NTF2-like"/>
    <property type="match status" value="1"/>
</dbReference>
<dbReference type="Gene3D" id="3.10.450.50">
    <property type="match status" value="1"/>
</dbReference>
<feature type="region of interest" description="Disordered" evidence="1">
    <location>
        <begin position="56"/>
        <end position="89"/>
    </location>
</feature>
<feature type="domain" description="DUF4440" evidence="2">
    <location>
        <begin position="6"/>
        <end position="114"/>
    </location>
</feature>
<reference evidence="4" key="1">
    <citation type="submission" date="2016-10" db="EMBL/GenBank/DDBJ databases">
        <authorList>
            <person name="Varghese N."/>
            <person name="Submissions S."/>
        </authorList>
    </citation>
    <scope>NUCLEOTIDE SEQUENCE [LARGE SCALE GENOMIC DNA]</scope>
    <source>
        <strain evidence="4">DSM 11526</strain>
    </source>
</reference>
<feature type="compositionally biased region" description="Low complexity" evidence="1">
    <location>
        <begin position="75"/>
        <end position="89"/>
    </location>
</feature>
<dbReference type="InterPro" id="IPR027843">
    <property type="entry name" value="DUF4440"/>
</dbReference>
<dbReference type="Pfam" id="PF14534">
    <property type="entry name" value="DUF4440"/>
    <property type="match status" value="1"/>
</dbReference>
<organism evidence="3 4">
    <name type="scientific">Marinobacterium iners DSM 11526</name>
    <dbReference type="NCBI Taxonomy" id="1122198"/>
    <lineage>
        <taxon>Bacteria</taxon>
        <taxon>Pseudomonadati</taxon>
        <taxon>Pseudomonadota</taxon>
        <taxon>Gammaproteobacteria</taxon>
        <taxon>Oceanospirillales</taxon>
        <taxon>Oceanospirillaceae</taxon>
        <taxon>Marinobacterium</taxon>
    </lineage>
</organism>
<evidence type="ECO:0000256" key="1">
    <source>
        <dbReference type="SAM" id="MobiDB-lite"/>
    </source>
</evidence>
<feature type="compositionally biased region" description="Polar residues" evidence="1">
    <location>
        <begin position="65"/>
        <end position="74"/>
    </location>
</feature>
<evidence type="ECO:0000313" key="3">
    <source>
        <dbReference type="EMBL" id="SEB04292.1"/>
    </source>
</evidence>
<protein>
    <recommendedName>
        <fullName evidence="2">DUF4440 domain-containing protein</fullName>
    </recommendedName>
</protein>
<evidence type="ECO:0000313" key="4">
    <source>
        <dbReference type="Proteomes" id="UP000242469"/>
    </source>
</evidence>
<accession>A0A1H4G6I6</accession>
<sequence>MHNEDLKQVREKWYSAFFAGDVEHLARVQADNFTVTTARGIQSKKSQIDAISSAKRNGSWFPQGGQKNDTELTIQDSGSTTTVTGQGYTTSGQSQGPIIAFSETWTWDGTAWRVVSLSYSAARN</sequence>
<evidence type="ECO:0000259" key="2">
    <source>
        <dbReference type="Pfam" id="PF14534"/>
    </source>
</evidence>